<evidence type="ECO:0000313" key="2">
    <source>
        <dbReference type="EMBL" id="RAS35866.1"/>
    </source>
</evidence>
<evidence type="ECO:0000256" key="1">
    <source>
        <dbReference type="SAM" id="MobiDB-lite"/>
    </source>
</evidence>
<dbReference type="Proteomes" id="UP000248918">
    <property type="component" value="Unassembled WGS sequence"/>
</dbReference>
<accession>A0A329CLZ9</accession>
<dbReference type="AlphaFoldDB" id="A0A329CLZ9"/>
<protein>
    <submittedName>
        <fullName evidence="2">Uncharacterized protein</fullName>
    </submittedName>
</protein>
<gene>
    <name evidence="2" type="ORF">BX591_104196</name>
</gene>
<sequence length="47" mass="4806">MELETEQHALPQGDMSASGDQSSLQTRLAAGTQLNMCAVDSANGGAL</sequence>
<reference evidence="2 3" key="1">
    <citation type="submission" date="2018-06" db="EMBL/GenBank/DDBJ databases">
        <title>Genomic Encyclopedia of Type Strains, Phase III (KMG-III): the genomes of soil and plant-associated and newly described type strains.</title>
        <authorList>
            <person name="Whitman W."/>
        </authorList>
    </citation>
    <scope>NUCLEOTIDE SEQUENCE [LARGE SCALE GENOMIC DNA]</scope>
    <source>
        <strain evidence="2 3">LMG 23644</strain>
    </source>
</reference>
<feature type="region of interest" description="Disordered" evidence="1">
    <location>
        <begin position="1"/>
        <end position="26"/>
    </location>
</feature>
<name>A0A329CLZ9_9BURK</name>
<proteinExistence type="predicted"/>
<organism evidence="2 3">
    <name type="scientific">Paraburkholderia bryophila</name>
    <dbReference type="NCBI Taxonomy" id="420952"/>
    <lineage>
        <taxon>Bacteria</taxon>
        <taxon>Pseudomonadati</taxon>
        <taxon>Pseudomonadota</taxon>
        <taxon>Betaproteobacteria</taxon>
        <taxon>Burkholderiales</taxon>
        <taxon>Burkholderiaceae</taxon>
        <taxon>Paraburkholderia</taxon>
    </lineage>
</organism>
<comment type="caution">
    <text evidence="2">The sequence shown here is derived from an EMBL/GenBank/DDBJ whole genome shotgun (WGS) entry which is preliminary data.</text>
</comment>
<dbReference type="EMBL" id="QLTK01000004">
    <property type="protein sequence ID" value="RAS35866.1"/>
    <property type="molecule type" value="Genomic_DNA"/>
</dbReference>
<evidence type="ECO:0000313" key="3">
    <source>
        <dbReference type="Proteomes" id="UP000248918"/>
    </source>
</evidence>